<protein>
    <submittedName>
        <fullName evidence="6">Response regulator</fullName>
    </submittedName>
</protein>
<dbReference type="PROSITE" id="PS50110">
    <property type="entry name" value="RESPONSE_REGULATORY"/>
    <property type="match status" value="1"/>
</dbReference>
<evidence type="ECO:0000313" key="6">
    <source>
        <dbReference type="EMBL" id="MFC6867868.1"/>
    </source>
</evidence>
<organism evidence="6 7">
    <name type="scientific">Haloechinothrix salitolerans</name>
    <dbReference type="NCBI Taxonomy" id="926830"/>
    <lineage>
        <taxon>Bacteria</taxon>
        <taxon>Bacillati</taxon>
        <taxon>Actinomycetota</taxon>
        <taxon>Actinomycetes</taxon>
        <taxon>Pseudonocardiales</taxon>
        <taxon>Pseudonocardiaceae</taxon>
        <taxon>Haloechinothrix</taxon>
    </lineage>
</organism>
<dbReference type="SMART" id="SM00448">
    <property type="entry name" value="REC"/>
    <property type="match status" value="1"/>
</dbReference>
<keyword evidence="2" id="KW-0238">DNA-binding</keyword>
<gene>
    <name evidence="6" type="ORF">ACFQGD_11985</name>
</gene>
<dbReference type="SUPFAM" id="SSF52172">
    <property type="entry name" value="CheY-like"/>
    <property type="match status" value="1"/>
</dbReference>
<sequence>MTIHRIVVVDDHPVVLLGVRQLIDAESDMTVIGEAQDAASGIRMVGELQPDAVVLDLRLGDNASPDVCREMTTTAPRTRILLHTAYEQVEPLRACLRSGAAGVVFKDESLLVTALRTVLAGEEYVDPRALDQSRDPIGVPDSDELVERLTPREYDVLCGFAVGKSTREVANSLNLTENTVRSYTKSLLTKLGANSRLQALAIAKRLRLLP</sequence>
<evidence type="ECO:0000256" key="2">
    <source>
        <dbReference type="ARBA" id="ARBA00023125"/>
    </source>
</evidence>
<evidence type="ECO:0000256" key="1">
    <source>
        <dbReference type="ARBA" id="ARBA00022553"/>
    </source>
</evidence>
<dbReference type="Gene3D" id="3.40.50.2300">
    <property type="match status" value="1"/>
</dbReference>
<dbReference type="EMBL" id="JBHSXX010000001">
    <property type="protein sequence ID" value="MFC6867868.1"/>
    <property type="molecule type" value="Genomic_DNA"/>
</dbReference>
<dbReference type="PROSITE" id="PS00622">
    <property type="entry name" value="HTH_LUXR_1"/>
    <property type="match status" value="1"/>
</dbReference>
<proteinExistence type="predicted"/>
<dbReference type="InterPro" id="IPR039420">
    <property type="entry name" value="WalR-like"/>
</dbReference>
<dbReference type="CDD" id="cd17535">
    <property type="entry name" value="REC_NarL-like"/>
    <property type="match status" value="1"/>
</dbReference>
<name>A0ABW2BYC7_9PSEU</name>
<dbReference type="PANTHER" id="PTHR43214:SF43">
    <property type="entry name" value="TWO-COMPONENT RESPONSE REGULATOR"/>
    <property type="match status" value="1"/>
</dbReference>
<dbReference type="SMART" id="SM00421">
    <property type="entry name" value="HTH_LUXR"/>
    <property type="match status" value="1"/>
</dbReference>
<dbReference type="CDD" id="cd06170">
    <property type="entry name" value="LuxR_C_like"/>
    <property type="match status" value="1"/>
</dbReference>
<evidence type="ECO:0000256" key="3">
    <source>
        <dbReference type="PROSITE-ProRule" id="PRU00169"/>
    </source>
</evidence>
<dbReference type="RefSeq" id="WP_345396328.1">
    <property type="nucleotide sequence ID" value="NZ_BAABLA010000025.1"/>
</dbReference>
<dbReference type="InterPro" id="IPR016032">
    <property type="entry name" value="Sig_transdc_resp-reg_C-effctor"/>
</dbReference>
<dbReference type="Pfam" id="PF00196">
    <property type="entry name" value="GerE"/>
    <property type="match status" value="1"/>
</dbReference>
<dbReference type="InterPro" id="IPR000792">
    <property type="entry name" value="Tscrpt_reg_LuxR_C"/>
</dbReference>
<reference evidence="7" key="1">
    <citation type="journal article" date="2019" name="Int. J. Syst. Evol. Microbiol.">
        <title>The Global Catalogue of Microorganisms (GCM) 10K type strain sequencing project: providing services to taxonomists for standard genome sequencing and annotation.</title>
        <authorList>
            <consortium name="The Broad Institute Genomics Platform"/>
            <consortium name="The Broad Institute Genome Sequencing Center for Infectious Disease"/>
            <person name="Wu L."/>
            <person name="Ma J."/>
        </authorList>
    </citation>
    <scope>NUCLEOTIDE SEQUENCE [LARGE SCALE GENOMIC DNA]</scope>
    <source>
        <strain evidence="7">KCTC 32255</strain>
    </source>
</reference>
<keyword evidence="7" id="KW-1185">Reference proteome</keyword>
<dbReference type="InterPro" id="IPR011006">
    <property type="entry name" value="CheY-like_superfamily"/>
</dbReference>
<dbReference type="InterPro" id="IPR001789">
    <property type="entry name" value="Sig_transdc_resp-reg_receiver"/>
</dbReference>
<feature type="domain" description="Response regulatory" evidence="5">
    <location>
        <begin position="5"/>
        <end position="121"/>
    </location>
</feature>
<dbReference type="PANTHER" id="PTHR43214">
    <property type="entry name" value="TWO-COMPONENT RESPONSE REGULATOR"/>
    <property type="match status" value="1"/>
</dbReference>
<dbReference type="PRINTS" id="PR00038">
    <property type="entry name" value="HTHLUXR"/>
</dbReference>
<feature type="domain" description="HTH luxR-type" evidence="4">
    <location>
        <begin position="142"/>
        <end position="207"/>
    </location>
</feature>
<accession>A0ABW2BYC7</accession>
<evidence type="ECO:0000313" key="7">
    <source>
        <dbReference type="Proteomes" id="UP001596337"/>
    </source>
</evidence>
<feature type="modified residue" description="4-aspartylphosphate" evidence="3">
    <location>
        <position position="56"/>
    </location>
</feature>
<evidence type="ECO:0000259" key="5">
    <source>
        <dbReference type="PROSITE" id="PS50110"/>
    </source>
</evidence>
<comment type="caution">
    <text evidence="6">The sequence shown here is derived from an EMBL/GenBank/DDBJ whole genome shotgun (WGS) entry which is preliminary data.</text>
</comment>
<dbReference type="Pfam" id="PF00072">
    <property type="entry name" value="Response_reg"/>
    <property type="match status" value="1"/>
</dbReference>
<dbReference type="PROSITE" id="PS50043">
    <property type="entry name" value="HTH_LUXR_2"/>
    <property type="match status" value="1"/>
</dbReference>
<evidence type="ECO:0000259" key="4">
    <source>
        <dbReference type="PROSITE" id="PS50043"/>
    </source>
</evidence>
<dbReference type="SUPFAM" id="SSF46894">
    <property type="entry name" value="C-terminal effector domain of the bipartite response regulators"/>
    <property type="match status" value="1"/>
</dbReference>
<keyword evidence="1 3" id="KW-0597">Phosphoprotein</keyword>
<dbReference type="InterPro" id="IPR058245">
    <property type="entry name" value="NreC/VraR/RcsB-like_REC"/>
</dbReference>
<dbReference type="Proteomes" id="UP001596337">
    <property type="component" value="Unassembled WGS sequence"/>
</dbReference>